<dbReference type="EMBL" id="CABVLZ010000003">
    <property type="protein sequence ID" value="VVU94974.1"/>
    <property type="molecule type" value="Genomic_DNA"/>
</dbReference>
<gene>
    <name evidence="2" type="ORF">CPAV1605_699</name>
</gene>
<accession>A0A5E8CJZ6</accession>
<protein>
    <recommendedName>
        <fullName evidence="3">Fe2OG dioxygenase domain-containing protein</fullName>
    </recommendedName>
</protein>
<organism evidence="2">
    <name type="scientific">seawater metagenome</name>
    <dbReference type="NCBI Taxonomy" id="1561972"/>
    <lineage>
        <taxon>unclassified sequences</taxon>
        <taxon>metagenomes</taxon>
        <taxon>ecological metagenomes</taxon>
    </lineage>
</organism>
<evidence type="ECO:0000256" key="1">
    <source>
        <dbReference type="SAM" id="MobiDB-lite"/>
    </source>
</evidence>
<dbReference type="AlphaFoldDB" id="A0A5E8CJZ6"/>
<feature type="compositionally biased region" description="Polar residues" evidence="1">
    <location>
        <begin position="1"/>
        <end position="19"/>
    </location>
</feature>
<dbReference type="Gene3D" id="3.40.1350.100">
    <property type="match status" value="1"/>
</dbReference>
<evidence type="ECO:0008006" key="3">
    <source>
        <dbReference type="Google" id="ProtNLM"/>
    </source>
</evidence>
<reference evidence="2" key="1">
    <citation type="submission" date="2019-09" db="EMBL/GenBank/DDBJ databases">
        <authorList>
            <person name="Needham M D."/>
        </authorList>
    </citation>
    <scope>NUCLEOTIDE SEQUENCE</scope>
</reference>
<name>A0A5E8CJZ6_9ZZZZ</name>
<proteinExistence type="predicted"/>
<sequence>MADNNLNEQQPTKNNSKSTEIPENRERAVDRLNKVPLFTIINDIKNNSKNSLPLMILKGEHESNIPMFLRYEDAEKFLETTKMSHNVEEGNFKIISLGLQTGLRIFSDIVAKDPKICVLPVPELSQIDIAQVLHNPSDINFPYIKITNSKAKNSNQIEKCIWEKNCLNVEDTNELIKFYIKNSKSNKIVNLQAYGITLFNKMIKNFCYELIIEKFNYKPNNVKAGYIIEYTKNSNIGNFHFDDCSLVVRIFLNTNYKGGGIEFKDQNITYKPKYPGDMIIYPGRFSHINRQIPIKEGSAFVLTAFIE</sequence>
<dbReference type="Gene3D" id="2.60.120.620">
    <property type="entry name" value="q2cbj1_9rhob like domain"/>
    <property type="match status" value="1"/>
</dbReference>
<feature type="region of interest" description="Disordered" evidence="1">
    <location>
        <begin position="1"/>
        <end position="26"/>
    </location>
</feature>
<evidence type="ECO:0000313" key="2">
    <source>
        <dbReference type="EMBL" id="VVU94974.1"/>
    </source>
</evidence>